<dbReference type="InterPro" id="IPR010617">
    <property type="entry name" value="TMEM175-like"/>
</dbReference>
<evidence type="ECO:0000256" key="11">
    <source>
        <dbReference type="ARBA" id="ARBA00023303"/>
    </source>
</evidence>
<dbReference type="GO" id="GO:0005267">
    <property type="term" value="F:potassium channel activity"/>
    <property type="evidence" value="ECO:0007669"/>
    <property type="project" value="UniProtKB-KW"/>
</dbReference>
<keyword evidence="4" id="KW-0633">Potassium transport</keyword>
<evidence type="ECO:0000256" key="2">
    <source>
        <dbReference type="ARBA" id="ARBA00006920"/>
    </source>
</evidence>
<keyword evidence="11" id="KW-0407">Ion channel</keyword>
<dbReference type="GO" id="GO:0015252">
    <property type="term" value="F:proton channel activity"/>
    <property type="evidence" value="ECO:0007669"/>
    <property type="project" value="InterPro"/>
</dbReference>
<comment type="subcellular location">
    <subcellularLocation>
        <location evidence="1">Membrane</location>
        <topology evidence="1">Multi-pass membrane protein</topology>
    </subcellularLocation>
</comment>
<feature type="compositionally biased region" description="Gly residues" evidence="13">
    <location>
        <begin position="1"/>
        <end position="10"/>
    </location>
</feature>
<dbReference type="PANTHER" id="PTHR31462:SF5">
    <property type="entry name" value="ENDOSOMAL_LYSOSOMAL PROTON CHANNEL TMEM175"/>
    <property type="match status" value="1"/>
</dbReference>
<evidence type="ECO:0000256" key="4">
    <source>
        <dbReference type="ARBA" id="ARBA00022538"/>
    </source>
</evidence>
<keyword evidence="9" id="KW-0406">Ion transport</keyword>
<dbReference type="GO" id="GO:0016020">
    <property type="term" value="C:membrane"/>
    <property type="evidence" value="ECO:0007669"/>
    <property type="project" value="UniProtKB-SubCell"/>
</dbReference>
<keyword evidence="3" id="KW-0813">Transport</keyword>
<accession>A0A6J4UW13</accession>
<feature type="region of interest" description="Disordered" evidence="13">
    <location>
        <begin position="1"/>
        <end position="30"/>
    </location>
</feature>
<evidence type="ECO:0000256" key="12">
    <source>
        <dbReference type="ARBA" id="ARBA00034430"/>
    </source>
</evidence>
<evidence type="ECO:0000256" key="3">
    <source>
        <dbReference type="ARBA" id="ARBA00022448"/>
    </source>
</evidence>
<evidence type="ECO:0000256" key="5">
    <source>
        <dbReference type="ARBA" id="ARBA00022692"/>
    </source>
</evidence>
<evidence type="ECO:0000256" key="8">
    <source>
        <dbReference type="ARBA" id="ARBA00022989"/>
    </source>
</evidence>
<dbReference type="PANTHER" id="PTHR31462">
    <property type="entry name" value="ENDOSOMAL/LYSOSOMAL POTASSIUM CHANNEL TMEM175"/>
    <property type="match status" value="1"/>
</dbReference>
<evidence type="ECO:0000256" key="14">
    <source>
        <dbReference type="SAM" id="Phobius"/>
    </source>
</evidence>
<protein>
    <recommendedName>
        <fullName evidence="16">Integral membrane protein</fullName>
    </recommendedName>
</protein>
<keyword evidence="8 14" id="KW-1133">Transmembrane helix</keyword>
<feature type="compositionally biased region" description="Basic and acidic residues" evidence="13">
    <location>
        <begin position="12"/>
        <end position="22"/>
    </location>
</feature>
<evidence type="ECO:0000256" key="9">
    <source>
        <dbReference type="ARBA" id="ARBA00023065"/>
    </source>
</evidence>
<evidence type="ECO:0000256" key="6">
    <source>
        <dbReference type="ARBA" id="ARBA00022826"/>
    </source>
</evidence>
<reference evidence="15" key="1">
    <citation type="submission" date="2020-02" db="EMBL/GenBank/DDBJ databases">
        <authorList>
            <person name="Meier V. D."/>
        </authorList>
    </citation>
    <scope>NUCLEOTIDE SEQUENCE</scope>
    <source>
        <strain evidence="15">AVDCRST_MAG19</strain>
    </source>
</reference>
<comment type="similarity">
    <text evidence="2">Belongs to the TMEM175 family.</text>
</comment>
<evidence type="ECO:0000256" key="7">
    <source>
        <dbReference type="ARBA" id="ARBA00022958"/>
    </source>
</evidence>
<sequence>MGIGRGGIGGTARDDSVADDRGTPAGAGRDTNRLETFSDAVIAIAITLLVLEIHVPELDAVSSTADLWGALRDLWPEYLGYLISFLTIGIMWANHHEILKLIARTDHYLVLINTLFLLCIGFLPFPTALLSRFLGHPGERAAIVVYSGFFLATALSYFLLWWYPSRSGRLL</sequence>
<evidence type="ECO:0000256" key="13">
    <source>
        <dbReference type="SAM" id="MobiDB-lite"/>
    </source>
</evidence>
<dbReference type="AlphaFoldDB" id="A0A6J4UW13"/>
<feature type="transmembrane region" description="Helical" evidence="14">
    <location>
        <begin position="141"/>
        <end position="163"/>
    </location>
</feature>
<comment type="catalytic activity">
    <reaction evidence="12">
        <text>K(+)(in) = K(+)(out)</text>
        <dbReference type="Rhea" id="RHEA:29463"/>
        <dbReference type="ChEBI" id="CHEBI:29103"/>
    </reaction>
</comment>
<dbReference type="Pfam" id="PF06736">
    <property type="entry name" value="TMEM175"/>
    <property type="match status" value="1"/>
</dbReference>
<feature type="transmembrane region" description="Helical" evidence="14">
    <location>
        <begin position="75"/>
        <end position="95"/>
    </location>
</feature>
<keyword evidence="10 14" id="KW-0472">Membrane</keyword>
<proteinExistence type="inferred from homology"/>
<keyword evidence="7" id="KW-0630">Potassium</keyword>
<evidence type="ECO:0000256" key="1">
    <source>
        <dbReference type="ARBA" id="ARBA00004141"/>
    </source>
</evidence>
<name>A0A6J4UW13_9BACT</name>
<keyword evidence="6" id="KW-0631">Potassium channel</keyword>
<feature type="transmembrane region" description="Helical" evidence="14">
    <location>
        <begin position="107"/>
        <end position="129"/>
    </location>
</feature>
<gene>
    <name evidence="15" type="ORF">AVDCRST_MAG19-1844</name>
</gene>
<evidence type="ECO:0000313" key="15">
    <source>
        <dbReference type="EMBL" id="CAA9561586.1"/>
    </source>
</evidence>
<organism evidence="15">
    <name type="scientific">uncultured Thermomicrobiales bacterium</name>
    <dbReference type="NCBI Taxonomy" id="1645740"/>
    <lineage>
        <taxon>Bacteria</taxon>
        <taxon>Pseudomonadati</taxon>
        <taxon>Thermomicrobiota</taxon>
        <taxon>Thermomicrobia</taxon>
        <taxon>Thermomicrobiales</taxon>
        <taxon>environmental samples</taxon>
    </lineage>
</organism>
<evidence type="ECO:0000256" key="10">
    <source>
        <dbReference type="ARBA" id="ARBA00023136"/>
    </source>
</evidence>
<keyword evidence="5 14" id="KW-0812">Transmembrane</keyword>
<evidence type="ECO:0008006" key="16">
    <source>
        <dbReference type="Google" id="ProtNLM"/>
    </source>
</evidence>
<dbReference type="EMBL" id="CADCWL010000078">
    <property type="protein sequence ID" value="CAA9561586.1"/>
    <property type="molecule type" value="Genomic_DNA"/>
</dbReference>